<evidence type="ECO:0000256" key="2">
    <source>
        <dbReference type="SAM" id="MobiDB-lite"/>
    </source>
</evidence>
<evidence type="ECO:0000259" key="3">
    <source>
        <dbReference type="PROSITE" id="PS50838"/>
    </source>
</evidence>
<dbReference type="InterPro" id="IPR041899">
    <property type="entry name" value="MAGE_WH2"/>
</dbReference>
<feature type="region of interest" description="Disordered" evidence="2">
    <location>
        <begin position="1"/>
        <end position="69"/>
    </location>
</feature>
<dbReference type="FunFam" id="1.10.10.1210:FF:000001">
    <property type="entry name" value="melanoma-associated antigen D1"/>
    <property type="match status" value="2"/>
</dbReference>
<dbReference type="AlphaFoldDB" id="G5BG34"/>
<dbReference type="GO" id="GO:0000122">
    <property type="term" value="P:negative regulation of transcription by RNA polymerase II"/>
    <property type="evidence" value="ECO:0007669"/>
    <property type="project" value="TreeGrafter"/>
</dbReference>
<sequence length="495" mass="56857">MPRGQKSKIRAREKRRQAREEPMNVMGLQATVAKEESSASSPHSINNPERSSAARATTSQEPESASSTMAAAAASCTSFDEDTCNQVGEMLSNLELTTKECQKDFVEERVAILVHYLLYKYQMKEPFTKVEILKNVIQVTKNHFSDDLKKASNHLELTFGLDLKKLDTSKNTYVLINKLELDRDVKVNDNEYVPTTGLLMNILGVIFTKGNCAIEEQVWEVLSMMGIFDGHQHHFFGDTRKLITKDLVKEKYLEYRQVPNSNPPRYEFLWGPRAYAETPKMKVLEFLAKIYNCAPSSFSPWYEEALKDEEERAKARVAARSHSAAVARSRSKVNPSSFPSPRTEMLRNIERIHKNCFLNILRKASEYLGLVFGLDLKDLNRNIYVLVNKLEPSSEERLSDDQIVPSTGLLMIILDVIFTKGNYAREEKVQELLNMMWRNTSFWRNLRKLITKDLVKGRYLEYQEVPNSDHLHYEFLLGPRAHAETSKIKVLELFG</sequence>
<evidence type="ECO:0000313" key="4">
    <source>
        <dbReference type="EMBL" id="EHB08245.1"/>
    </source>
</evidence>
<dbReference type="PROSITE" id="PS50838">
    <property type="entry name" value="MAGE"/>
    <property type="match status" value="2"/>
</dbReference>
<gene>
    <name evidence="4" type="ORF">GW7_08595</name>
</gene>
<dbReference type="eggNOG" id="KOG4562">
    <property type="taxonomic scope" value="Eukaryota"/>
</dbReference>
<feature type="domain" description="MAGE" evidence="3">
    <location>
        <begin position="339"/>
        <end position="495"/>
    </location>
</feature>
<dbReference type="Gene3D" id="1.10.10.1210">
    <property type="entry name" value="MAGE homology domain, winged helix WH2 motif"/>
    <property type="match status" value="2"/>
</dbReference>
<dbReference type="InterPro" id="IPR037445">
    <property type="entry name" value="MAGE"/>
</dbReference>
<dbReference type="Pfam" id="PF01454">
    <property type="entry name" value="MAGE"/>
    <property type="match status" value="2"/>
</dbReference>
<name>G5BG34_HETGA</name>
<dbReference type="Proteomes" id="UP000006813">
    <property type="component" value="Unassembled WGS sequence"/>
</dbReference>
<reference evidence="4 5" key="1">
    <citation type="journal article" date="2011" name="Nature">
        <title>Genome sequencing reveals insights into physiology and longevity of the naked mole rat.</title>
        <authorList>
            <person name="Kim E.B."/>
            <person name="Fang X."/>
            <person name="Fushan A.A."/>
            <person name="Huang Z."/>
            <person name="Lobanov A.V."/>
            <person name="Han L."/>
            <person name="Marino S.M."/>
            <person name="Sun X."/>
            <person name="Turanov A.A."/>
            <person name="Yang P."/>
            <person name="Yim S.H."/>
            <person name="Zhao X."/>
            <person name="Kasaikina M.V."/>
            <person name="Stoletzki N."/>
            <person name="Peng C."/>
            <person name="Polak P."/>
            <person name="Xiong Z."/>
            <person name="Kiezun A."/>
            <person name="Zhu Y."/>
            <person name="Chen Y."/>
            <person name="Kryukov G.V."/>
            <person name="Zhang Q."/>
            <person name="Peshkin L."/>
            <person name="Yang L."/>
            <person name="Bronson R.T."/>
            <person name="Buffenstein R."/>
            <person name="Wang B."/>
            <person name="Han C."/>
            <person name="Li Q."/>
            <person name="Chen L."/>
            <person name="Zhao W."/>
            <person name="Sunyaev S.R."/>
            <person name="Park T.J."/>
            <person name="Zhang G."/>
            <person name="Wang J."/>
            <person name="Gladyshev V.N."/>
        </authorList>
    </citation>
    <scope>NUCLEOTIDE SEQUENCE [LARGE SCALE GENOMIC DNA]</scope>
</reference>
<protein>
    <submittedName>
        <fullName evidence="4">Melanoma-associated antigen B10</fullName>
    </submittedName>
</protein>
<dbReference type="Gene3D" id="1.10.10.1200">
    <property type="entry name" value="MAGE homology domain, winged helix WH1 motif"/>
    <property type="match status" value="2"/>
</dbReference>
<feature type="domain" description="MAGE" evidence="3">
    <location>
        <begin position="106"/>
        <end position="305"/>
    </location>
</feature>
<keyword evidence="1" id="KW-0825">Tumor antigen</keyword>
<accession>G5BG34</accession>
<dbReference type="InParanoid" id="G5BG34"/>
<dbReference type="SMART" id="SM01373">
    <property type="entry name" value="MAGE"/>
    <property type="match status" value="2"/>
</dbReference>
<dbReference type="InterPro" id="IPR002190">
    <property type="entry name" value="MHD_dom"/>
</dbReference>
<dbReference type="PANTHER" id="PTHR11736">
    <property type="entry name" value="MELANOMA-ASSOCIATED ANTIGEN MAGE ANTIGEN"/>
    <property type="match status" value="1"/>
</dbReference>
<organism evidence="4 5">
    <name type="scientific">Heterocephalus glaber</name>
    <name type="common">Naked mole rat</name>
    <dbReference type="NCBI Taxonomy" id="10181"/>
    <lineage>
        <taxon>Eukaryota</taxon>
        <taxon>Metazoa</taxon>
        <taxon>Chordata</taxon>
        <taxon>Craniata</taxon>
        <taxon>Vertebrata</taxon>
        <taxon>Euteleostomi</taxon>
        <taxon>Mammalia</taxon>
        <taxon>Eutheria</taxon>
        <taxon>Euarchontoglires</taxon>
        <taxon>Glires</taxon>
        <taxon>Rodentia</taxon>
        <taxon>Hystricomorpha</taxon>
        <taxon>Bathyergidae</taxon>
        <taxon>Heterocephalus</taxon>
    </lineage>
</organism>
<dbReference type="InterPro" id="IPR021072">
    <property type="entry name" value="MAGE_N"/>
</dbReference>
<proteinExistence type="predicted"/>
<evidence type="ECO:0000313" key="5">
    <source>
        <dbReference type="Proteomes" id="UP000006813"/>
    </source>
</evidence>
<dbReference type="SMART" id="SM01392">
    <property type="entry name" value="MAGE_N"/>
    <property type="match status" value="1"/>
</dbReference>
<feature type="compositionally biased region" description="Polar residues" evidence="2">
    <location>
        <begin position="38"/>
        <end position="63"/>
    </location>
</feature>
<dbReference type="FunCoup" id="G5BG34">
    <property type="interactions" value="603"/>
</dbReference>
<dbReference type="Pfam" id="PF12440">
    <property type="entry name" value="MAGE_N"/>
    <property type="match status" value="1"/>
</dbReference>
<dbReference type="PANTHER" id="PTHR11736:SF36">
    <property type="entry name" value="MELANOMA-ASSOCIATED ANTIGEN B10"/>
    <property type="match status" value="1"/>
</dbReference>
<dbReference type="STRING" id="10181.G5BG34"/>
<feature type="compositionally biased region" description="Basic residues" evidence="2">
    <location>
        <begin position="1"/>
        <end position="17"/>
    </location>
</feature>
<dbReference type="InterPro" id="IPR041898">
    <property type="entry name" value="MAGE_WH1"/>
</dbReference>
<dbReference type="GO" id="GO:0005634">
    <property type="term" value="C:nucleus"/>
    <property type="evidence" value="ECO:0007669"/>
    <property type="project" value="TreeGrafter"/>
</dbReference>
<dbReference type="EMBL" id="JH170069">
    <property type="protein sequence ID" value="EHB08245.1"/>
    <property type="molecule type" value="Genomic_DNA"/>
</dbReference>
<evidence type="ECO:0000256" key="1">
    <source>
        <dbReference type="ARBA" id="ARBA00084104"/>
    </source>
</evidence>
<dbReference type="FunFam" id="1.10.10.1200:FF:000007">
    <property type="entry name" value="Melanoma-associated antigen C2"/>
    <property type="match status" value="1"/>
</dbReference>